<reference evidence="2" key="1">
    <citation type="submission" date="2017-05" db="UniProtKB">
        <authorList>
            <consortium name="EnsemblMetazoa"/>
        </authorList>
    </citation>
    <scope>IDENTIFICATION</scope>
</reference>
<evidence type="ECO:0000259" key="1">
    <source>
        <dbReference type="PROSITE" id="PS50017"/>
    </source>
</evidence>
<feature type="domain" description="Death" evidence="1">
    <location>
        <begin position="437"/>
        <end position="481"/>
    </location>
</feature>
<dbReference type="EnsemblMetazoa" id="Aqu2.1.35982_001">
    <property type="protein sequence ID" value="Aqu2.1.35982_001"/>
    <property type="gene ID" value="Aqu2.1.35982"/>
</dbReference>
<evidence type="ECO:0000313" key="2">
    <source>
        <dbReference type="EnsemblMetazoa" id="Aqu2.1.35982_001"/>
    </source>
</evidence>
<protein>
    <recommendedName>
        <fullName evidence="1">Death domain-containing protein</fullName>
    </recommendedName>
</protein>
<dbReference type="OrthoDB" id="10261556at2759"/>
<dbReference type="AlphaFoldDB" id="A0A1X7V8Z1"/>
<dbReference type="PROSITE" id="PS50017">
    <property type="entry name" value="DEATH_DOMAIN"/>
    <property type="match status" value="1"/>
</dbReference>
<sequence length="875" mass="101880">MTTEASANDSLDPTCPPHSASFAEVSNRQLGINDHYFVYKEVRSISADWKQFTQCLHLTQDTIRIVEKDHGKKCEDCLWDSLERWLKWENYDCRNYGIPSWRLVCIAVKEAGDPALADKIARTHPQPARAGVISKIYVSVERNFELVNKLFDLQLAFSDALDETKESFKKTLLPDVIDYLEGRIFALLGPQRGKSPEAETAIEELQCKVTTFSDLFRILQLKYLSWFNYELIILLVKRFLPTNKTLKRTWLRYERKIKDYFKTSGVIVKDAEDVQFGENNSPPPGTKIMVVRVDNDSYTLDDLFFLRKKLPKELNVPEHNLYLSFVYTSSLYLEYWVPDFVYVSIFPLSKEQKVGLADLGIAEIIDGDGKHSYDLKKFKTSEKSHHSTSDNDCFDHKVQLIEKPIATSHLLFAGISNRDLGINDFDVVYNKVKSISAKWVVFAKSLHLEQLKIDHLKENKSYDPNYCIKKVLEYWLKRDRKYKQYGVPCWRLVCVAIEEVGDSALAKEIACEHPLPAGVTSLKVDERNFSLLSKIYELQIEFAEVLQKTMQFFSSKSNFPEIVDFLIKHIISSLGPHSSNPTLVQAVKKEFKNIKSIEELFTLLQQKYLSWFKFDFIIKRLIETFMSRYNVLRRNWRDYENKLSSYFSEQNLGKFYLKDVEGVQFGEFNSPPAATIRVIAEIGREDYSLYDLFMCCKHNLIAKAALNVPGFYIYFSFVFNGSYLEYWIPDFIHSLIFPLTSQQRISLRDIDITELSSSIQQLSTDMDQVKLWFQEIEKRLKKCDNSLRYVLDGVDYFINQMILKHLAKSKEFDPIMNEFKTKLQSSRNLQELKKHYNIFIEILEKLNLNVVISKLKEDWSALPSKNTKGRKSTCV</sequence>
<dbReference type="CDD" id="cd01670">
    <property type="entry name" value="Death"/>
    <property type="match status" value="1"/>
</dbReference>
<proteinExistence type="predicted"/>
<organism evidence="2">
    <name type="scientific">Amphimedon queenslandica</name>
    <name type="common">Sponge</name>
    <dbReference type="NCBI Taxonomy" id="400682"/>
    <lineage>
        <taxon>Eukaryota</taxon>
        <taxon>Metazoa</taxon>
        <taxon>Porifera</taxon>
        <taxon>Demospongiae</taxon>
        <taxon>Heteroscleromorpha</taxon>
        <taxon>Haplosclerida</taxon>
        <taxon>Niphatidae</taxon>
        <taxon>Amphimedon</taxon>
    </lineage>
</organism>
<name>A0A1X7V8Z1_AMPQE</name>
<dbReference type="GO" id="GO:0007165">
    <property type="term" value="P:signal transduction"/>
    <property type="evidence" value="ECO:0007669"/>
    <property type="project" value="InterPro"/>
</dbReference>
<dbReference type="InterPro" id="IPR011029">
    <property type="entry name" value="DEATH-like_dom_sf"/>
</dbReference>
<dbReference type="InParanoid" id="A0A1X7V8Z1"/>
<dbReference type="InterPro" id="IPR000488">
    <property type="entry name" value="Death_dom"/>
</dbReference>
<accession>A0A1X7V8Z1</accession>
<dbReference type="Gene3D" id="1.10.533.10">
    <property type="entry name" value="Death Domain, Fas"/>
    <property type="match status" value="2"/>
</dbReference>